<dbReference type="EMBL" id="RCHU02000005">
    <property type="protein sequence ID" value="KAL3592874.1"/>
    <property type="molecule type" value="Genomic_DNA"/>
</dbReference>
<evidence type="ECO:0000313" key="1">
    <source>
        <dbReference type="EMBL" id="KAL3592874.1"/>
    </source>
</evidence>
<keyword evidence="2" id="KW-1185">Reference proteome</keyword>
<comment type="caution">
    <text evidence="1">The sequence shown here is derived from an EMBL/GenBank/DDBJ whole genome shotgun (WGS) entry which is preliminary data.</text>
</comment>
<accession>A0ACC4CCP0</accession>
<name>A0ACC4CCP0_POPAL</name>
<sequence length="197" mass="22527">MVASSLLWLEISQLVICANRDRRRWLQSMNAIGVFESEQCQRTRRLKAFEKMGSLMAGWDSPVPDPRSMKYRRNRSLTRGEIDAYWRLKKRTEEDHLKAISSLSSSSQDGADEDHGIEFQRSSSLPAATTKEVFMDTENDHQASLEQLIKKNGWWASSNWAFLNEPPVLERSSSNYTPQFHVASLATSKSNTEINAQ</sequence>
<protein>
    <submittedName>
        <fullName evidence="1">Uncharacterized protein</fullName>
    </submittedName>
</protein>
<reference evidence="1 2" key="1">
    <citation type="journal article" date="2024" name="Plant Biotechnol. J.">
        <title>Genome and CRISPR/Cas9 system of a widespread forest tree (Populus alba) in the world.</title>
        <authorList>
            <person name="Liu Y.J."/>
            <person name="Jiang P.F."/>
            <person name="Han X.M."/>
            <person name="Li X.Y."/>
            <person name="Wang H.M."/>
            <person name="Wang Y.J."/>
            <person name="Wang X.X."/>
            <person name="Zeng Q.Y."/>
        </authorList>
    </citation>
    <scope>NUCLEOTIDE SEQUENCE [LARGE SCALE GENOMIC DNA]</scope>
    <source>
        <strain evidence="2">cv. PAL-ZL1</strain>
    </source>
</reference>
<evidence type="ECO:0000313" key="2">
    <source>
        <dbReference type="Proteomes" id="UP000309997"/>
    </source>
</evidence>
<organism evidence="1 2">
    <name type="scientific">Populus alba</name>
    <name type="common">White poplar</name>
    <dbReference type="NCBI Taxonomy" id="43335"/>
    <lineage>
        <taxon>Eukaryota</taxon>
        <taxon>Viridiplantae</taxon>
        <taxon>Streptophyta</taxon>
        <taxon>Embryophyta</taxon>
        <taxon>Tracheophyta</taxon>
        <taxon>Spermatophyta</taxon>
        <taxon>Magnoliopsida</taxon>
        <taxon>eudicotyledons</taxon>
        <taxon>Gunneridae</taxon>
        <taxon>Pentapetalae</taxon>
        <taxon>rosids</taxon>
        <taxon>fabids</taxon>
        <taxon>Malpighiales</taxon>
        <taxon>Salicaceae</taxon>
        <taxon>Saliceae</taxon>
        <taxon>Populus</taxon>
    </lineage>
</organism>
<gene>
    <name evidence="1" type="ORF">D5086_011514</name>
</gene>
<proteinExistence type="predicted"/>
<dbReference type="Proteomes" id="UP000309997">
    <property type="component" value="Unassembled WGS sequence"/>
</dbReference>